<accession>A0A3M0SY63</accession>
<organism evidence="1 2">
    <name type="scientific">Clostridium autoethanogenum</name>
    <dbReference type="NCBI Taxonomy" id="84023"/>
    <lineage>
        <taxon>Bacteria</taxon>
        <taxon>Bacillati</taxon>
        <taxon>Bacillota</taxon>
        <taxon>Clostridia</taxon>
        <taxon>Eubacteriales</taxon>
        <taxon>Clostridiaceae</taxon>
        <taxon>Clostridium</taxon>
    </lineage>
</organism>
<dbReference type="AlphaFoldDB" id="A0A3M0SY63"/>
<dbReference type="Proteomes" id="UP000277999">
    <property type="component" value="Unassembled WGS sequence"/>
</dbReference>
<dbReference type="EMBL" id="RFAQ01000037">
    <property type="protein sequence ID" value="RMC99627.1"/>
    <property type="molecule type" value="Genomic_DNA"/>
</dbReference>
<dbReference type="InterPro" id="IPR046074">
    <property type="entry name" value="DUF6092"/>
</dbReference>
<sequence>MNEKLIELLAYIVSSAVGCLNEPKIYGSLRLIDTTQKIIELFNELNLVEDENLNEIANIINEEKSLCMSDDAAFEKMLNSVSDKLVQLIVNEGK</sequence>
<proteinExistence type="predicted"/>
<evidence type="ECO:0000313" key="1">
    <source>
        <dbReference type="EMBL" id="RMC99627.1"/>
    </source>
</evidence>
<dbReference type="Pfam" id="PF19585">
    <property type="entry name" value="DUF6092"/>
    <property type="match status" value="1"/>
</dbReference>
<dbReference type="RefSeq" id="WP_013239436.1">
    <property type="nucleotide sequence ID" value="NZ_RFAQ01000037.1"/>
</dbReference>
<protein>
    <submittedName>
        <fullName evidence="1">Uncharacterized protein</fullName>
    </submittedName>
</protein>
<comment type="caution">
    <text evidence="1">The sequence shown here is derived from an EMBL/GenBank/DDBJ whole genome shotgun (WGS) entry which is preliminary data.</text>
</comment>
<gene>
    <name evidence="1" type="ORF">D9O40_11705</name>
</gene>
<name>A0A3M0SY63_9CLOT</name>
<dbReference type="PROSITE" id="PS51257">
    <property type="entry name" value="PROKAR_LIPOPROTEIN"/>
    <property type="match status" value="1"/>
</dbReference>
<reference evidence="1 2" key="1">
    <citation type="submission" date="2018-10" db="EMBL/GenBank/DDBJ databases">
        <title>Genome-centric metagenomics revealed C2 chemical producing, CO utilizing Clostridium with novel acetogenic gene cluster.</title>
        <authorList>
            <person name="Kang H."/>
            <person name="Park B."/>
            <person name="Choi I.G."/>
            <person name="Chang I.S."/>
        </authorList>
    </citation>
    <scope>NUCLEOTIDE SEQUENCE [LARGE SCALE GENOMIC DNA]</scope>
    <source>
        <strain evidence="1 2">H21-9</strain>
    </source>
</reference>
<evidence type="ECO:0000313" key="2">
    <source>
        <dbReference type="Proteomes" id="UP000277999"/>
    </source>
</evidence>